<name>A0ABU9IGM4_9SPHN</name>
<dbReference type="Pfam" id="PF11188">
    <property type="entry name" value="DUF2975"/>
    <property type="match status" value="1"/>
</dbReference>
<proteinExistence type="predicted"/>
<gene>
    <name evidence="2" type="ORF">AAEO60_12965</name>
</gene>
<keyword evidence="1" id="KW-1133">Transmembrane helix</keyword>
<comment type="caution">
    <text evidence="2">The sequence shown here is derived from an EMBL/GenBank/DDBJ whole genome shotgun (WGS) entry which is preliminary data.</text>
</comment>
<keyword evidence="1" id="KW-0472">Membrane</keyword>
<keyword evidence="1" id="KW-0812">Transmembrane</keyword>
<dbReference type="RefSeq" id="WP_341674129.1">
    <property type="nucleotide sequence ID" value="NZ_JBBYHV010000002.1"/>
</dbReference>
<evidence type="ECO:0000256" key="1">
    <source>
        <dbReference type="SAM" id="Phobius"/>
    </source>
</evidence>
<feature type="transmembrane region" description="Helical" evidence="1">
    <location>
        <begin position="63"/>
        <end position="87"/>
    </location>
</feature>
<feature type="transmembrane region" description="Helical" evidence="1">
    <location>
        <begin position="12"/>
        <end position="43"/>
    </location>
</feature>
<dbReference type="EMBL" id="JBBYHV010000002">
    <property type="protein sequence ID" value="MEL1251580.1"/>
    <property type="molecule type" value="Genomic_DNA"/>
</dbReference>
<reference evidence="2 3" key="1">
    <citation type="submission" date="2024-04" db="EMBL/GenBank/DDBJ databases">
        <title>Aurantiacibacter sp. DGU6 16S ribosomal RNA gene Genome sequencing and assembly.</title>
        <authorList>
            <person name="Park S."/>
        </authorList>
    </citation>
    <scope>NUCLEOTIDE SEQUENCE [LARGE SCALE GENOMIC DNA]</scope>
    <source>
        <strain evidence="2 3">DGU6</strain>
    </source>
</reference>
<evidence type="ECO:0000313" key="3">
    <source>
        <dbReference type="Proteomes" id="UP001497045"/>
    </source>
</evidence>
<dbReference type="InterPro" id="IPR021354">
    <property type="entry name" value="DUF2975"/>
</dbReference>
<accession>A0ABU9IGM4</accession>
<feature type="transmembrane region" description="Helical" evidence="1">
    <location>
        <begin position="119"/>
        <end position="139"/>
    </location>
</feature>
<protein>
    <submittedName>
        <fullName evidence="2">DUF2975 domain-containing protein</fullName>
    </submittedName>
</protein>
<evidence type="ECO:0000313" key="2">
    <source>
        <dbReference type="EMBL" id="MEL1251580.1"/>
    </source>
</evidence>
<sequence length="185" mass="19821">MTMPPSARPNDLLLLAGKVLSIFLQSIMALASVVLVIAVGALLVMRGTIIAEYAEHVGDPEAVFPVFAAVGVVLIGLAIVASLFVFFGKLRRIIATVGEGDPFVPANADRLNQMGWLMLGVRLLMFPAMALGTWLASYADEMEDVHFSIEGGLDLSGILLVIILFILARVFRHGAAMREDLEGTV</sequence>
<organism evidence="2 3">
    <name type="scientific">Aurantiacibacter gilvus</name>
    <dbReference type="NCBI Taxonomy" id="3139141"/>
    <lineage>
        <taxon>Bacteria</taxon>
        <taxon>Pseudomonadati</taxon>
        <taxon>Pseudomonadota</taxon>
        <taxon>Alphaproteobacteria</taxon>
        <taxon>Sphingomonadales</taxon>
        <taxon>Erythrobacteraceae</taxon>
        <taxon>Aurantiacibacter</taxon>
    </lineage>
</organism>
<keyword evidence="3" id="KW-1185">Reference proteome</keyword>
<feature type="transmembrane region" description="Helical" evidence="1">
    <location>
        <begin position="151"/>
        <end position="171"/>
    </location>
</feature>
<dbReference type="Proteomes" id="UP001497045">
    <property type="component" value="Unassembled WGS sequence"/>
</dbReference>